<name>A0A5A7S740_9NOCA</name>
<sequence length="337" mass="36383">MSFWLTALAVWISAGSRVGRVLVRPATTIRIAILIAVACVAFASTVAIPDVADSIDRIVAHYPREPVELAATIGLILWLCFTAAASVIAAAAWPVTSRKSLRETAYLIYGTGVVVILLSLLYAPIGWLVVAIGCTFVVITGVQNLDWTPLGRGIAVFTAGTAAVALFALLQFFREITDGVDFVHRAAPTWGWSLASILISVGAIWILVESFIKARLLLRRVGTLHTVMTERFPEVLEDDGKYMTSVLRSSDQVANIMDALYLQAGGGSYALDHSLQLPTDNAQRASAVARWARDPLNAVPVDTRWITPPEGISTRRWVGDIAKAYGEEGGAHSTARR</sequence>
<keyword evidence="3" id="KW-1185">Reference proteome</keyword>
<accession>A0A5A7S740</accession>
<dbReference type="RefSeq" id="WP_149431324.1">
    <property type="nucleotide sequence ID" value="NZ_VLNY01000007.1"/>
</dbReference>
<evidence type="ECO:0000313" key="3">
    <source>
        <dbReference type="Proteomes" id="UP000322244"/>
    </source>
</evidence>
<feature type="transmembrane region" description="Helical" evidence="1">
    <location>
        <begin position="150"/>
        <end position="170"/>
    </location>
</feature>
<dbReference type="AlphaFoldDB" id="A0A5A7S740"/>
<keyword evidence="1" id="KW-0812">Transmembrane</keyword>
<protein>
    <submittedName>
        <fullName evidence="2">Uncharacterized protein</fullName>
    </submittedName>
</protein>
<dbReference type="Proteomes" id="UP000322244">
    <property type="component" value="Unassembled WGS sequence"/>
</dbReference>
<feature type="transmembrane region" description="Helical" evidence="1">
    <location>
        <begin position="190"/>
        <end position="212"/>
    </location>
</feature>
<keyword evidence="1" id="KW-1133">Transmembrane helix</keyword>
<evidence type="ECO:0000313" key="2">
    <source>
        <dbReference type="EMBL" id="KAA0021960.1"/>
    </source>
</evidence>
<feature type="transmembrane region" description="Helical" evidence="1">
    <location>
        <begin position="29"/>
        <end position="48"/>
    </location>
</feature>
<organism evidence="2 3">
    <name type="scientific">Antrihabitans cavernicola</name>
    <dbReference type="NCBI Taxonomy" id="2495913"/>
    <lineage>
        <taxon>Bacteria</taxon>
        <taxon>Bacillati</taxon>
        <taxon>Actinomycetota</taxon>
        <taxon>Actinomycetes</taxon>
        <taxon>Mycobacteriales</taxon>
        <taxon>Nocardiaceae</taxon>
        <taxon>Antrihabitans</taxon>
    </lineage>
</organism>
<proteinExistence type="predicted"/>
<keyword evidence="1" id="KW-0472">Membrane</keyword>
<gene>
    <name evidence="2" type="ORF">FOY51_16375</name>
</gene>
<dbReference type="OrthoDB" id="4372124at2"/>
<evidence type="ECO:0000256" key="1">
    <source>
        <dbReference type="SAM" id="Phobius"/>
    </source>
</evidence>
<feature type="transmembrane region" description="Helical" evidence="1">
    <location>
        <begin position="105"/>
        <end position="138"/>
    </location>
</feature>
<reference evidence="2 3" key="1">
    <citation type="submission" date="2019-07" db="EMBL/GenBank/DDBJ databases">
        <title>Rhodococcus cavernicolus sp. nov., isolated from a cave.</title>
        <authorList>
            <person name="Lee S.D."/>
        </authorList>
    </citation>
    <scope>NUCLEOTIDE SEQUENCE [LARGE SCALE GENOMIC DNA]</scope>
    <source>
        <strain evidence="2 3">C1-24</strain>
    </source>
</reference>
<dbReference type="EMBL" id="VLNY01000007">
    <property type="protein sequence ID" value="KAA0021960.1"/>
    <property type="molecule type" value="Genomic_DNA"/>
</dbReference>
<comment type="caution">
    <text evidence="2">The sequence shown here is derived from an EMBL/GenBank/DDBJ whole genome shotgun (WGS) entry which is preliminary data.</text>
</comment>
<feature type="transmembrane region" description="Helical" evidence="1">
    <location>
        <begin position="69"/>
        <end position="93"/>
    </location>
</feature>